<sequence length="79" mass="8867">MSAKIKVDEKEEKEIKGTKVSFDKVSEYKAIKLKSDGVTYVEHKVLADKLISKKLAEEVKGVEIEVSESNTQILKGDKK</sequence>
<name>A0A1M5X847_9FLAO</name>
<gene>
    <name evidence="1" type="ORF">SAMN05421866_0047</name>
</gene>
<reference evidence="2" key="1">
    <citation type="submission" date="2016-11" db="EMBL/GenBank/DDBJ databases">
        <authorList>
            <person name="Varghese N."/>
            <person name="Submissions S."/>
        </authorList>
    </citation>
    <scope>NUCLEOTIDE SEQUENCE [LARGE SCALE GENOMIC DNA]</scope>
    <source>
        <strain evidence="2">DSM 19055</strain>
    </source>
</reference>
<keyword evidence="2" id="KW-1185">Reference proteome</keyword>
<organism evidence="1 2">
    <name type="scientific">Chryseobacterium oranimense</name>
    <dbReference type="NCBI Taxonomy" id="421058"/>
    <lineage>
        <taxon>Bacteria</taxon>
        <taxon>Pseudomonadati</taxon>
        <taxon>Bacteroidota</taxon>
        <taxon>Flavobacteriia</taxon>
        <taxon>Flavobacteriales</taxon>
        <taxon>Weeksellaceae</taxon>
        <taxon>Chryseobacterium group</taxon>
        <taxon>Chryseobacterium</taxon>
    </lineage>
</organism>
<evidence type="ECO:0000313" key="1">
    <source>
        <dbReference type="EMBL" id="SHH96005.1"/>
    </source>
</evidence>
<accession>A0A1M5X847</accession>
<evidence type="ECO:0000313" key="2">
    <source>
        <dbReference type="Proteomes" id="UP000184047"/>
    </source>
</evidence>
<dbReference type="STRING" id="421058.SAMN05421866_0047"/>
<dbReference type="AlphaFoldDB" id="A0A1M5X847"/>
<dbReference type="OrthoDB" id="9974030at2"/>
<proteinExistence type="predicted"/>
<dbReference type="EMBL" id="FQWT01000010">
    <property type="protein sequence ID" value="SHH96005.1"/>
    <property type="molecule type" value="Genomic_DNA"/>
</dbReference>
<dbReference type="RefSeq" id="WP_073066985.1">
    <property type="nucleotide sequence ID" value="NZ_FQWT01000010.1"/>
</dbReference>
<dbReference type="Proteomes" id="UP000184047">
    <property type="component" value="Unassembled WGS sequence"/>
</dbReference>
<protein>
    <submittedName>
        <fullName evidence="1">Uncharacterized protein</fullName>
    </submittedName>
</protein>